<protein>
    <submittedName>
        <fullName evidence="4">WAP four-disulfide core domain protein 18-like</fullName>
    </submittedName>
</protein>
<evidence type="ECO:0000313" key="3">
    <source>
        <dbReference type="Proteomes" id="UP000886700"/>
    </source>
</evidence>
<evidence type="ECO:0000256" key="1">
    <source>
        <dbReference type="SAM" id="SignalP"/>
    </source>
</evidence>
<dbReference type="Pfam" id="PF00095">
    <property type="entry name" value="WAP"/>
    <property type="match status" value="1"/>
</dbReference>
<evidence type="ECO:0000313" key="4">
    <source>
        <dbReference type="RefSeq" id="XP_040605280.1"/>
    </source>
</evidence>
<evidence type="ECO:0000259" key="2">
    <source>
        <dbReference type="PROSITE" id="PS51390"/>
    </source>
</evidence>
<feature type="chain" id="PRO_5045390790" evidence="1">
    <location>
        <begin position="23"/>
        <end position="94"/>
    </location>
</feature>
<dbReference type="InterPro" id="IPR008197">
    <property type="entry name" value="WAP_dom"/>
</dbReference>
<dbReference type="Gene3D" id="4.10.75.10">
    <property type="entry name" value="Elafin-like"/>
    <property type="match status" value="1"/>
</dbReference>
<dbReference type="InterPro" id="IPR036645">
    <property type="entry name" value="Elafin-like_sf"/>
</dbReference>
<sequence length="94" mass="10158">MKTATVLVLVTLIAIGKDSVSALRFSPGRLQKPGACPEIPTKCTVPILIQCSGDESCSNEQKCCILGCFCKCVIPVFETTDSPLVYGFHNYQDD</sequence>
<feature type="signal peptide" evidence="1">
    <location>
        <begin position="1"/>
        <end position="22"/>
    </location>
</feature>
<reference evidence="4" key="1">
    <citation type="submission" date="2025-08" db="UniProtKB">
        <authorList>
            <consortium name="RefSeq"/>
        </authorList>
    </citation>
    <scope>IDENTIFICATION</scope>
    <source>
        <tissue evidence="4">Liver</tissue>
    </source>
</reference>
<dbReference type="PROSITE" id="PS51390">
    <property type="entry name" value="WAP"/>
    <property type="match status" value="1"/>
</dbReference>
<keyword evidence="3" id="KW-1185">Reference proteome</keyword>
<name>A0ABM2XVZ7_MESAU</name>
<dbReference type="SUPFAM" id="SSF57256">
    <property type="entry name" value="Elafin-like"/>
    <property type="match status" value="1"/>
</dbReference>
<feature type="domain" description="WAP" evidence="2">
    <location>
        <begin position="29"/>
        <end position="76"/>
    </location>
</feature>
<dbReference type="GeneID" id="121141443"/>
<dbReference type="RefSeq" id="XP_040605280.1">
    <property type="nucleotide sequence ID" value="XM_040749346.1"/>
</dbReference>
<gene>
    <name evidence="4" type="primary">LOC121141443</name>
</gene>
<dbReference type="PRINTS" id="PR00003">
    <property type="entry name" value="4DISULPHCORE"/>
</dbReference>
<dbReference type="SMART" id="SM00217">
    <property type="entry name" value="WAP"/>
    <property type="match status" value="1"/>
</dbReference>
<organism evidence="3 4">
    <name type="scientific">Mesocricetus auratus</name>
    <name type="common">Golden hamster</name>
    <dbReference type="NCBI Taxonomy" id="10036"/>
    <lineage>
        <taxon>Eukaryota</taxon>
        <taxon>Metazoa</taxon>
        <taxon>Chordata</taxon>
        <taxon>Craniata</taxon>
        <taxon>Vertebrata</taxon>
        <taxon>Euteleostomi</taxon>
        <taxon>Mammalia</taxon>
        <taxon>Eutheria</taxon>
        <taxon>Euarchontoglires</taxon>
        <taxon>Glires</taxon>
        <taxon>Rodentia</taxon>
        <taxon>Myomorpha</taxon>
        <taxon>Muroidea</taxon>
        <taxon>Cricetidae</taxon>
        <taxon>Cricetinae</taxon>
        <taxon>Mesocricetus</taxon>
    </lineage>
</organism>
<dbReference type="Proteomes" id="UP000886700">
    <property type="component" value="Unplaced"/>
</dbReference>
<keyword evidence="1" id="KW-0732">Signal</keyword>
<accession>A0ABM2XVZ7</accession>
<proteinExistence type="predicted"/>